<dbReference type="SUPFAM" id="SSF54686">
    <property type="entry name" value="Ribosomal protein L16p/L10e"/>
    <property type="match status" value="1"/>
</dbReference>
<dbReference type="PANTHER" id="PTHR12220:SF13">
    <property type="entry name" value="LARGE RIBOSOMAL SUBUNIT PROTEIN UL16M"/>
    <property type="match status" value="1"/>
</dbReference>
<evidence type="ECO:0000256" key="2">
    <source>
        <dbReference type="ARBA" id="ARBA00022980"/>
    </source>
</evidence>
<organism evidence="4 5">
    <name type="scientific">Gossypium schwendimanii</name>
    <name type="common">Cotton</name>
    <dbReference type="NCBI Taxonomy" id="34291"/>
    <lineage>
        <taxon>Eukaryota</taxon>
        <taxon>Viridiplantae</taxon>
        <taxon>Streptophyta</taxon>
        <taxon>Embryophyta</taxon>
        <taxon>Tracheophyta</taxon>
        <taxon>Spermatophyta</taxon>
        <taxon>Magnoliopsida</taxon>
        <taxon>eudicotyledons</taxon>
        <taxon>Gunneridae</taxon>
        <taxon>Pentapetalae</taxon>
        <taxon>rosids</taxon>
        <taxon>malvids</taxon>
        <taxon>Malvales</taxon>
        <taxon>Malvaceae</taxon>
        <taxon>Malvoideae</taxon>
        <taxon>Gossypium</taxon>
    </lineage>
</organism>
<dbReference type="InterPro" id="IPR047873">
    <property type="entry name" value="Ribosomal_uL16"/>
</dbReference>
<comment type="caution">
    <text evidence="4">The sequence shown here is derived from an EMBL/GenBank/DDBJ whole genome shotgun (WGS) entry which is preliminary data.</text>
</comment>
<dbReference type="InterPro" id="IPR000114">
    <property type="entry name" value="Ribosomal_uL16_bact-type"/>
</dbReference>
<evidence type="ECO:0000313" key="4">
    <source>
        <dbReference type="EMBL" id="MBA0865404.1"/>
    </source>
</evidence>
<evidence type="ECO:0000256" key="3">
    <source>
        <dbReference type="ARBA" id="ARBA00023274"/>
    </source>
</evidence>
<keyword evidence="2" id="KW-0689">Ribosomal protein</keyword>
<accession>A0A7J9M331</accession>
<evidence type="ECO:0000313" key="5">
    <source>
        <dbReference type="Proteomes" id="UP000593576"/>
    </source>
</evidence>
<feature type="non-terminal residue" evidence="4">
    <location>
        <position position="86"/>
    </location>
</feature>
<dbReference type="EMBL" id="JABFAF010000009">
    <property type="protein sequence ID" value="MBA0865404.1"/>
    <property type="molecule type" value="Genomic_DNA"/>
</dbReference>
<dbReference type="PANTHER" id="PTHR12220">
    <property type="entry name" value="50S/60S RIBOSOMAL PROTEIN L16"/>
    <property type="match status" value="1"/>
</dbReference>
<dbReference type="GO" id="GO:0005762">
    <property type="term" value="C:mitochondrial large ribosomal subunit"/>
    <property type="evidence" value="ECO:0007669"/>
    <property type="project" value="TreeGrafter"/>
</dbReference>
<dbReference type="PROSITE" id="PS00701">
    <property type="entry name" value="RIBOSOMAL_L16_2"/>
    <property type="match status" value="1"/>
</dbReference>
<name>A0A7J9M331_GOSSC</name>
<gene>
    <name evidence="4" type="ORF">Goshw_011863</name>
</gene>
<dbReference type="Pfam" id="PF00252">
    <property type="entry name" value="Ribosomal_L16"/>
    <property type="match status" value="1"/>
</dbReference>
<dbReference type="OrthoDB" id="976711at2759"/>
<comment type="similarity">
    <text evidence="1">Belongs to the universal ribosomal protein uL16 family.</text>
</comment>
<evidence type="ECO:0000256" key="1">
    <source>
        <dbReference type="ARBA" id="ARBA00008931"/>
    </source>
</evidence>
<dbReference type="GO" id="GO:0032543">
    <property type="term" value="P:mitochondrial translation"/>
    <property type="evidence" value="ECO:0007669"/>
    <property type="project" value="TreeGrafter"/>
</dbReference>
<proteinExistence type="inferred from homology"/>
<keyword evidence="5" id="KW-1185">Reference proteome</keyword>
<dbReference type="GO" id="GO:0019843">
    <property type="term" value="F:rRNA binding"/>
    <property type="evidence" value="ECO:0007669"/>
    <property type="project" value="InterPro"/>
</dbReference>
<sequence>MQHYVTERRSGKIWVHIFLDKPVMVRPTKTRMGSRKGSFEYWCEVRGRVSKSHPRKRDLLPHQQIALTWTRFADTSPDFALTWTRF</sequence>
<keyword evidence="3" id="KW-0687">Ribonucleoprotein</keyword>
<dbReference type="InterPro" id="IPR020798">
    <property type="entry name" value="Ribosomal_uL16_CS"/>
</dbReference>
<dbReference type="AlphaFoldDB" id="A0A7J9M331"/>
<protein>
    <submittedName>
        <fullName evidence="4">Uncharacterized protein</fullName>
    </submittedName>
</protein>
<reference evidence="4 5" key="1">
    <citation type="journal article" date="2019" name="Genome Biol. Evol.">
        <title>Insights into the evolution of the New World diploid cottons (Gossypium, subgenus Houzingenia) based on genome sequencing.</title>
        <authorList>
            <person name="Grover C.E."/>
            <person name="Arick M.A. 2nd"/>
            <person name="Thrash A."/>
            <person name="Conover J.L."/>
            <person name="Sanders W.S."/>
            <person name="Peterson D.G."/>
            <person name="Frelichowski J.E."/>
            <person name="Scheffler J.A."/>
            <person name="Scheffler B.E."/>
            <person name="Wendel J.F."/>
        </authorList>
    </citation>
    <scope>NUCLEOTIDE SEQUENCE [LARGE SCALE GENOMIC DNA]</scope>
    <source>
        <strain evidence="4">1</strain>
        <tissue evidence="4">Leaf</tissue>
    </source>
</reference>
<dbReference type="GO" id="GO:0003735">
    <property type="term" value="F:structural constituent of ribosome"/>
    <property type="evidence" value="ECO:0007669"/>
    <property type="project" value="InterPro"/>
</dbReference>
<dbReference type="Gene3D" id="3.90.1170.10">
    <property type="entry name" value="Ribosomal protein L10e/L16"/>
    <property type="match status" value="1"/>
</dbReference>
<dbReference type="InterPro" id="IPR036920">
    <property type="entry name" value="Ribosomal_uL16_sf"/>
</dbReference>
<dbReference type="Proteomes" id="UP000593576">
    <property type="component" value="Unassembled WGS sequence"/>
</dbReference>